<feature type="region of interest" description="Disordered" evidence="5">
    <location>
        <begin position="1"/>
        <end position="32"/>
    </location>
</feature>
<dbReference type="Pfam" id="PF00296">
    <property type="entry name" value="Bac_luciferase"/>
    <property type="match status" value="1"/>
</dbReference>
<evidence type="ECO:0000256" key="4">
    <source>
        <dbReference type="ARBA" id="ARBA00023033"/>
    </source>
</evidence>
<reference evidence="7 8" key="1">
    <citation type="submission" date="2019-08" db="EMBL/GenBank/DDBJ databases">
        <title>Actinomadura sp. nov. CYP1-5 isolated from mountain soil.</title>
        <authorList>
            <person name="Songsumanus A."/>
            <person name="Kuncharoen N."/>
            <person name="Kudo T."/>
            <person name="Yuki M."/>
            <person name="Igarashi Y."/>
            <person name="Tanasupawat S."/>
        </authorList>
    </citation>
    <scope>NUCLEOTIDE SEQUENCE [LARGE SCALE GENOMIC DNA]</scope>
    <source>
        <strain evidence="7 8">CYP1-5</strain>
    </source>
</reference>
<dbReference type="PANTHER" id="PTHR42847">
    <property type="entry name" value="ALKANESULFONATE MONOOXYGENASE"/>
    <property type="match status" value="1"/>
</dbReference>
<dbReference type="Gene3D" id="3.20.20.30">
    <property type="entry name" value="Luciferase-like domain"/>
    <property type="match status" value="1"/>
</dbReference>
<dbReference type="InterPro" id="IPR011251">
    <property type="entry name" value="Luciferase-like_dom"/>
</dbReference>
<feature type="domain" description="Luciferase-like" evidence="6">
    <location>
        <begin position="41"/>
        <end position="254"/>
    </location>
</feature>
<name>A0A5D3F5R0_9ACTN</name>
<dbReference type="InterPro" id="IPR050172">
    <property type="entry name" value="SsuD_RutA_monooxygenase"/>
</dbReference>
<evidence type="ECO:0000259" key="6">
    <source>
        <dbReference type="Pfam" id="PF00296"/>
    </source>
</evidence>
<evidence type="ECO:0000256" key="2">
    <source>
        <dbReference type="ARBA" id="ARBA00022643"/>
    </source>
</evidence>
<dbReference type="GO" id="GO:0046306">
    <property type="term" value="P:alkanesulfonate catabolic process"/>
    <property type="evidence" value="ECO:0007669"/>
    <property type="project" value="TreeGrafter"/>
</dbReference>
<dbReference type="Proteomes" id="UP000323505">
    <property type="component" value="Unassembled WGS sequence"/>
</dbReference>
<evidence type="ECO:0000313" key="7">
    <source>
        <dbReference type="EMBL" id="TYK43452.1"/>
    </source>
</evidence>
<evidence type="ECO:0000313" key="8">
    <source>
        <dbReference type="Proteomes" id="UP000323505"/>
    </source>
</evidence>
<accession>A0A5D3F5R0</accession>
<dbReference type="EMBL" id="VSRQ01000011">
    <property type="protein sequence ID" value="TYK43452.1"/>
    <property type="molecule type" value="Genomic_DNA"/>
</dbReference>
<protein>
    <submittedName>
        <fullName evidence="7">LLM class flavin-dependent oxidoreductase</fullName>
    </submittedName>
</protein>
<comment type="caution">
    <text evidence="7">The sequence shown here is derived from an EMBL/GenBank/DDBJ whole genome shotgun (WGS) entry which is preliminary data.</text>
</comment>
<evidence type="ECO:0000256" key="3">
    <source>
        <dbReference type="ARBA" id="ARBA00023002"/>
    </source>
</evidence>
<keyword evidence="3" id="KW-0560">Oxidoreductase</keyword>
<keyword evidence="2" id="KW-0288">FMN</keyword>
<dbReference type="SUPFAM" id="SSF51679">
    <property type="entry name" value="Bacterial luciferase-like"/>
    <property type="match status" value="1"/>
</dbReference>
<sequence>MIYWPSSNGREPSGGAPSGGVRERSEGGPVTAPRIGAVIWPMQSWPEAGETWRRAEELGFRHAWVYDHIAWRGTTPWYDAYTTLAAAAAVTSRIRLGTLVTSPNFRHPVPAAHAVKTIDHVSGGRLDLGIGAGGTRRASDAGILGGDDWTPRERADRFADWVGLLDRLLRQPETTFEGTHYTAREVVQEPGCVQRPRVPFVIAGDGPRGMRLAARHGAGWVTSPHGGGREAWDTVRARMDAFDAACEAEGREVAERVLLTGFSEEPWLDSTAAFDDLAGRYAELGVTEIVLHWPRPGSAFDADMKVFEAVAAEHGEHTRRPGHTGGR</sequence>
<dbReference type="AlphaFoldDB" id="A0A5D3F5R0"/>
<keyword evidence="8" id="KW-1185">Reference proteome</keyword>
<feature type="compositionally biased region" description="Polar residues" evidence="5">
    <location>
        <begin position="1"/>
        <end position="10"/>
    </location>
</feature>
<dbReference type="GO" id="GO:0008726">
    <property type="term" value="F:alkanesulfonate monooxygenase activity"/>
    <property type="evidence" value="ECO:0007669"/>
    <property type="project" value="TreeGrafter"/>
</dbReference>
<keyword evidence="4" id="KW-0503">Monooxygenase</keyword>
<organism evidence="7 8">
    <name type="scientific">Actinomadura decatromicini</name>
    <dbReference type="NCBI Taxonomy" id="2604572"/>
    <lineage>
        <taxon>Bacteria</taxon>
        <taxon>Bacillati</taxon>
        <taxon>Actinomycetota</taxon>
        <taxon>Actinomycetes</taxon>
        <taxon>Streptosporangiales</taxon>
        <taxon>Thermomonosporaceae</taxon>
        <taxon>Actinomadura</taxon>
    </lineage>
</organism>
<evidence type="ECO:0000256" key="1">
    <source>
        <dbReference type="ARBA" id="ARBA00022630"/>
    </source>
</evidence>
<proteinExistence type="predicted"/>
<dbReference type="InterPro" id="IPR036661">
    <property type="entry name" value="Luciferase-like_sf"/>
</dbReference>
<dbReference type="PANTHER" id="PTHR42847:SF4">
    <property type="entry name" value="ALKANESULFONATE MONOOXYGENASE-RELATED"/>
    <property type="match status" value="1"/>
</dbReference>
<evidence type="ECO:0000256" key="5">
    <source>
        <dbReference type="SAM" id="MobiDB-lite"/>
    </source>
</evidence>
<gene>
    <name evidence="7" type="ORF">FXF68_38215</name>
</gene>
<keyword evidence="1" id="KW-0285">Flavoprotein</keyword>